<gene>
    <name evidence="1" type="ORF">RV045_02405</name>
</gene>
<dbReference type="EC" id="2.7.10.2" evidence="1"/>
<organism evidence="1 2">
    <name type="scientific">Amphibiibacter pelophylacis</name>
    <dbReference type="NCBI Taxonomy" id="1799477"/>
    <lineage>
        <taxon>Bacteria</taxon>
        <taxon>Pseudomonadati</taxon>
        <taxon>Pseudomonadota</taxon>
        <taxon>Betaproteobacteria</taxon>
        <taxon>Burkholderiales</taxon>
        <taxon>Sphaerotilaceae</taxon>
        <taxon>Amphibiibacter</taxon>
    </lineage>
</organism>
<reference evidence="1" key="1">
    <citation type="submission" date="2023-10" db="EMBL/GenBank/DDBJ databases">
        <title>Amphibacter perezi, gen. nov., sp. nov. a novel taxa of the family Comamonadaceae, class Betaproteobacteria isolated from the skin microbiota of Pelophylax perezi from different populations.</title>
        <authorList>
            <person name="Costa S."/>
            <person name="Proenca D.N."/>
            <person name="Lopes I."/>
            <person name="Morais P.V."/>
        </authorList>
    </citation>
    <scope>NUCLEOTIDE SEQUENCE</scope>
    <source>
        <strain evidence="1">SL12-8</strain>
    </source>
</reference>
<dbReference type="Proteomes" id="UP001364695">
    <property type="component" value="Unassembled WGS sequence"/>
</dbReference>
<accession>A0ACC6NZ62</accession>
<evidence type="ECO:0000313" key="2">
    <source>
        <dbReference type="Proteomes" id="UP001364695"/>
    </source>
</evidence>
<dbReference type="EMBL" id="JAWDIE010000003">
    <property type="protein sequence ID" value="MEJ7137281.1"/>
    <property type="molecule type" value="Genomic_DNA"/>
</dbReference>
<keyword evidence="2" id="KW-1185">Reference proteome</keyword>
<evidence type="ECO:0000313" key="1">
    <source>
        <dbReference type="EMBL" id="MEJ7137281.1"/>
    </source>
</evidence>
<name>A0ACC6NZ62_9BURK</name>
<keyword evidence="1" id="KW-0808">Transferase</keyword>
<proteinExistence type="predicted"/>
<protein>
    <submittedName>
        <fullName evidence="1">Polysaccharide biosynthesis tyrosine autokinase</fullName>
        <ecNumber evidence="1">2.7.10.2</ecNumber>
    </submittedName>
</protein>
<sequence>MHAVNPQTPLAAPANSGAPRLLQSDPLAAGLLDLWKIVSRRKWAILALALTLAVVAGAITLAMTPLYRATASLLIESSTAKVLSVEEVYSGVSQSREYFQTQAEILKSRDVALRVVRQLKLYDNAEFDPRQAPEGTLATLQGWVGLRPPAVTWTEPLLEEAAAKVLTENLDVEPVRLSQIIRISYTSESAELSAEVANAVAAAYIASNRDARFKITQEATDYLQDKLEGLRRNVSAAEAALQQYRERNNIVKVGGASDAIAQQGINNLSQQLTAAQVRRSETETAYQQIKAAKGNYSSIPAVARHPQVLEALNRQSQVELKVSQLSQRYGYEHPLMVAANAELEVAKANTQRQMASVASSLERDYESAAATVRALESRLAAERATVAAVNRAAPQMDTLERNVQSTRQLYDTFLQRARETNLSENMQQTIARVIDVAVAPITPFKPKKAQIVAITLVLGLFLGALIALLLDKLDNTLKGTNDAESRLGLPALTALPLLGNADRKSIMNMVTTKSDSLYAEAVRTARASLMLSNVDLPRKIFLVTSAIAGEGKSSMAANLALAHAQTQPTLLVDADMRRPQVARSFGLAPGAQGLSQLVAGSCDMSQAIHRVDDTQLDVLPCGVIPPNPTELLLSQRFSDTLQKLSEKYGVIIIDSPPVELVSDSMVLSALVTNTLFVVRAQSTPYQIARRGITKIQRAGGRILGTVLTGVDFKGAHKYYGEYSGYGHYGSKDTGYYTAGKA</sequence>
<comment type="caution">
    <text evidence="1">The sequence shown here is derived from an EMBL/GenBank/DDBJ whole genome shotgun (WGS) entry which is preliminary data.</text>
</comment>